<sequence>MTKRMLLHVSQAWCGISGVIVSGGATEPMRRMRSPLYLFILTMVTPVRNACFSKPFRNHAKKAHLEPATSESLAVAIAPALLAHCPQTDRFQITALSPDVSFSLLHQLCRFYSRISSDSSLTICTLPSNPSSPQHTVVHRFSHLYTCRHCSPPGLELNLQTLQPSRTGVKPADTAPSRTGVKPADTLNLQTLRPSRTGVKPADTAALQDWRLELNLQTLRPSRTGVKPADTAALQDWSFDTPQCQHDFPGLGVGGGVGHVTWAHLRARACGNSFNNASVTVSSCDRNTLYRTPQSHREPFAGVSTLGGPPSSAAAVFARPRADLLAASEKTSPRNTLSNQRCGDRQVLSGSRAVSSTAFFQALLLPGSCRFCARLPAKALPKSASQAALCGPANQGLALRGPANQILAMPDRTIRD</sequence>
<accession>A0A8T2N4C4</accession>
<keyword evidence="2" id="KW-1185">Reference proteome</keyword>
<organism evidence="1 2">
    <name type="scientific">Albula glossodonta</name>
    <name type="common">roundjaw bonefish</name>
    <dbReference type="NCBI Taxonomy" id="121402"/>
    <lineage>
        <taxon>Eukaryota</taxon>
        <taxon>Metazoa</taxon>
        <taxon>Chordata</taxon>
        <taxon>Craniata</taxon>
        <taxon>Vertebrata</taxon>
        <taxon>Euteleostomi</taxon>
        <taxon>Actinopterygii</taxon>
        <taxon>Neopterygii</taxon>
        <taxon>Teleostei</taxon>
        <taxon>Albuliformes</taxon>
        <taxon>Albulidae</taxon>
        <taxon>Albula</taxon>
    </lineage>
</organism>
<dbReference type="EMBL" id="JAFBMS010000135">
    <property type="protein sequence ID" value="KAG9334884.1"/>
    <property type="molecule type" value="Genomic_DNA"/>
</dbReference>
<proteinExistence type="predicted"/>
<name>A0A8T2N4C4_9TELE</name>
<gene>
    <name evidence="1" type="ORF">JZ751_006364</name>
</gene>
<evidence type="ECO:0000313" key="1">
    <source>
        <dbReference type="EMBL" id="KAG9334884.1"/>
    </source>
</evidence>
<reference evidence="1" key="1">
    <citation type="thesis" date="2021" institute="BYU ScholarsArchive" country="Provo, UT, USA">
        <title>Applications of and Algorithms for Genome Assembly and Genomic Analyses with an Emphasis on Marine Teleosts.</title>
        <authorList>
            <person name="Pickett B.D."/>
        </authorList>
    </citation>
    <scope>NUCLEOTIDE SEQUENCE</scope>
    <source>
        <strain evidence="1">HI-2016</strain>
    </source>
</reference>
<comment type="caution">
    <text evidence="1">The sequence shown here is derived from an EMBL/GenBank/DDBJ whole genome shotgun (WGS) entry which is preliminary data.</text>
</comment>
<evidence type="ECO:0000313" key="2">
    <source>
        <dbReference type="Proteomes" id="UP000824540"/>
    </source>
</evidence>
<dbReference type="Proteomes" id="UP000824540">
    <property type="component" value="Unassembled WGS sequence"/>
</dbReference>
<protein>
    <submittedName>
        <fullName evidence="1">Uncharacterized protein</fullName>
    </submittedName>
</protein>
<dbReference type="AlphaFoldDB" id="A0A8T2N4C4"/>